<keyword evidence="7" id="KW-1185">Reference proteome</keyword>
<dbReference type="InterPro" id="IPR017569">
    <property type="entry name" value="Enoyl_ACP_red-II_put"/>
</dbReference>
<keyword evidence="4" id="KW-0288">FMN</keyword>
<dbReference type="EMBL" id="CP114052">
    <property type="protein sequence ID" value="WAW14293.1"/>
    <property type="molecule type" value="Genomic_DNA"/>
</dbReference>
<dbReference type="NCBIfam" id="TIGR03151">
    <property type="entry name" value="enACPred_II"/>
    <property type="match status" value="1"/>
</dbReference>
<dbReference type="Pfam" id="PF03060">
    <property type="entry name" value="NMO"/>
    <property type="match status" value="2"/>
</dbReference>
<keyword evidence="3" id="KW-0285">Flavoprotein</keyword>
<dbReference type="Gene3D" id="3.20.20.70">
    <property type="entry name" value="Aldolase class I"/>
    <property type="match status" value="1"/>
</dbReference>
<comment type="function">
    <text evidence="1">Nitronate monooxygenase that uses molecular oxygen to catalyze the oxidative denitrification of alkyl nitronates. Acts on propionate 3-nitronate (P3N), the presumed physiological substrate. Probably functions in the detoxification of P3N, a metabolic poison produced by plants and fungi as a defense mechanism.</text>
</comment>
<evidence type="ECO:0000256" key="1">
    <source>
        <dbReference type="ARBA" id="ARBA00003535"/>
    </source>
</evidence>
<evidence type="ECO:0000313" key="7">
    <source>
        <dbReference type="Proteomes" id="UP001164187"/>
    </source>
</evidence>
<evidence type="ECO:0000256" key="5">
    <source>
        <dbReference type="ARBA" id="ARBA00023002"/>
    </source>
</evidence>
<dbReference type="RefSeq" id="WP_269310957.1">
    <property type="nucleotide sequence ID" value="NZ_CP114052.1"/>
</dbReference>
<accession>A0ABY7JLQ8</accession>
<evidence type="ECO:0000256" key="2">
    <source>
        <dbReference type="ARBA" id="ARBA00013457"/>
    </source>
</evidence>
<gene>
    <name evidence="6" type="primary">fabK</name>
    <name evidence="6" type="ORF">O0R46_06675</name>
</gene>
<dbReference type="Proteomes" id="UP001164187">
    <property type="component" value="Chromosome"/>
</dbReference>
<reference evidence="6" key="1">
    <citation type="submission" date="2022-12" db="EMBL/GenBank/DDBJ databases">
        <title>Peptostreptococcus.</title>
        <authorList>
            <person name="Lee S.H."/>
        </authorList>
    </citation>
    <scope>NUCLEOTIDE SEQUENCE</scope>
    <source>
        <strain evidence="6">CBA3647</strain>
    </source>
</reference>
<dbReference type="InterPro" id="IPR013785">
    <property type="entry name" value="Aldolase_TIM"/>
</dbReference>
<keyword evidence="5" id="KW-0560">Oxidoreductase</keyword>
<organism evidence="6 7">
    <name type="scientific">Peptostreptococcus equinus</name>
    <dbReference type="NCBI Taxonomy" id="3003601"/>
    <lineage>
        <taxon>Bacteria</taxon>
        <taxon>Bacillati</taxon>
        <taxon>Bacillota</taxon>
        <taxon>Clostridia</taxon>
        <taxon>Peptostreptococcales</taxon>
        <taxon>Peptostreptococcaceae</taxon>
        <taxon>Peptostreptococcus</taxon>
    </lineage>
</organism>
<protein>
    <recommendedName>
        <fullName evidence="2">Probable nitronate monooxygenase</fullName>
    </recommendedName>
</protein>
<dbReference type="CDD" id="cd04730">
    <property type="entry name" value="NPD_like"/>
    <property type="match status" value="1"/>
</dbReference>
<name>A0ABY7JLQ8_9FIRM</name>
<sequence>MKIKNNICQLLGIKYPIFQGGMAWVSDAYLAAAVSNAGGLGIIAGGNAPKEWIVEQIRLAKKLTDKPFALNIMLLSPFIEDVIEAVIEEKVEIVVTGAGNPGKYFKILNEAGVKIIPVVPSVAQAIRMDRNDCVLAMIVEGGEAGGHIGPNNTMSLLPQVVDNVNKPVIAAGGIADGRGMAAAFCLGASGVQLGTRFIVADECRASQEYKDKIIQSKDTSTVVTGQTTGHPIRCIKNKFTRKFSKMEKESVSIDELEKFGSGSLRKAVLDGDVEYGSVMAGQCAGLVNKKESCKKIIESLNNECKKVLGDLNE</sequence>
<proteinExistence type="predicted"/>
<dbReference type="PANTHER" id="PTHR32332:SF20">
    <property type="entry name" value="2-NITROPROPANE DIOXYGENASE-LIKE PROTEIN"/>
    <property type="match status" value="1"/>
</dbReference>
<evidence type="ECO:0000256" key="3">
    <source>
        <dbReference type="ARBA" id="ARBA00022630"/>
    </source>
</evidence>
<evidence type="ECO:0000313" key="6">
    <source>
        <dbReference type="EMBL" id="WAW14293.1"/>
    </source>
</evidence>
<dbReference type="PANTHER" id="PTHR32332">
    <property type="entry name" value="2-NITROPROPANE DIOXYGENASE"/>
    <property type="match status" value="1"/>
</dbReference>
<evidence type="ECO:0000256" key="4">
    <source>
        <dbReference type="ARBA" id="ARBA00022643"/>
    </source>
</evidence>
<dbReference type="InterPro" id="IPR004136">
    <property type="entry name" value="NMO"/>
</dbReference>
<dbReference type="SUPFAM" id="SSF51412">
    <property type="entry name" value="Inosine monophosphate dehydrogenase (IMPDH)"/>
    <property type="match status" value="1"/>
</dbReference>